<dbReference type="EMBL" id="LAZR01039485">
    <property type="protein sequence ID" value="KKL16885.1"/>
    <property type="molecule type" value="Genomic_DNA"/>
</dbReference>
<name>A0A0F9B5E2_9ZZZZ</name>
<sequence>MRNWRFKNPEKYKEYSKKQLIYQKKYYNNLRLKALDKLGGRKCSKCGCNILKILEINHIDGGGCKEHRISNSKRHYIDIVNNNKNLSKYNVLCRVCNSFHYVRDILKIKGHKVSWKDSTIKLHNQKS</sequence>
<reference evidence="1" key="1">
    <citation type="journal article" date="2015" name="Nature">
        <title>Complex archaea that bridge the gap between prokaryotes and eukaryotes.</title>
        <authorList>
            <person name="Spang A."/>
            <person name="Saw J.H."/>
            <person name="Jorgensen S.L."/>
            <person name="Zaremba-Niedzwiedzka K."/>
            <person name="Martijn J."/>
            <person name="Lind A.E."/>
            <person name="van Eijk R."/>
            <person name="Schleper C."/>
            <person name="Guy L."/>
            <person name="Ettema T.J."/>
        </authorList>
    </citation>
    <scope>NUCLEOTIDE SEQUENCE</scope>
</reference>
<proteinExistence type="predicted"/>
<organism evidence="1">
    <name type="scientific">marine sediment metagenome</name>
    <dbReference type="NCBI Taxonomy" id="412755"/>
    <lineage>
        <taxon>unclassified sequences</taxon>
        <taxon>metagenomes</taxon>
        <taxon>ecological metagenomes</taxon>
    </lineage>
</organism>
<dbReference type="AlphaFoldDB" id="A0A0F9B5E2"/>
<protein>
    <submittedName>
        <fullName evidence="1">Uncharacterized protein</fullName>
    </submittedName>
</protein>
<gene>
    <name evidence="1" type="ORF">LCGC14_2491080</name>
</gene>
<comment type="caution">
    <text evidence="1">The sequence shown here is derived from an EMBL/GenBank/DDBJ whole genome shotgun (WGS) entry which is preliminary data.</text>
</comment>
<accession>A0A0F9B5E2</accession>
<evidence type="ECO:0000313" key="1">
    <source>
        <dbReference type="EMBL" id="KKL16885.1"/>
    </source>
</evidence>